<dbReference type="PANTHER" id="PTHR13847">
    <property type="entry name" value="SARCOSINE DEHYDROGENASE-RELATED"/>
    <property type="match status" value="1"/>
</dbReference>
<proteinExistence type="predicted"/>
<sequence length="153" mass="17177">MKDSYDALIIGTGVIGTAIAFEMAKAGWKTLSLDRNSQIGHGSTAGSCAIIRMHYSTFDGTAFAWEGYHYWQDWADYLRLPNDADLAKFKECGCLVMKTSSIPNQGIYRKCPESPYISTHCWVKERPMPAVRLEICARRLQFGSEEFCSSVDD</sequence>
<evidence type="ECO:0000313" key="3">
    <source>
        <dbReference type="EMBL" id="MFB9231215.1"/>
    </source>
</evidence>
<dbReference type="SUPFAM" id="SSF51905">
    <property type="entry name" value="FAD/NAD(P)-binding domain"/>
    <property type="match status" value="1"/>
</dbReference>
<dbReference type="EMBL" id="JBHMEA010000016">
    <property type="protein sequence ID" value="MFB9231215.1"/>
    <property type="molecule type" value="Genomic_DNA"/>
</dbReference>
<evidence type="ECO:0000259" key="2">
    <source>
        <dbReference type="Pfam" id="PF01266"/>
    </source>
</evidence>
<reference evidence="3 4" key="1">
    <citation type="submission" date="2024-09" db="EMBL/GenBank/DDBJ databases">
        <authorList>
            <person name="Sun Q."/>
            <person name="Mori K."/>
        </authorList>
    </citation>
    <scope>NUCLEOTIDE SEQUENCE [LARGE SCALE GENOMIC DNA]</scope>
    <source>
        <strain evidence="3 4">CECT 8726</strain>
    </source>
</reference>
<evidence type="ECO:0000313" key="4">
    <source>
        <dbReference type="Proteomes" id="UP001589683"/>
    </source>
</evidence>
<evidence type="ECO:0000256" key="1">
    <source>
        <dbReference type="ARBA" id="ARBA00023002"/>
    </source>
</evidence>
<dbReference type="InterPro" id="IPR036188">
    <property type="entry name" value="FAD/NAD-bd_sf"/>
</dbReference>
<organism evidence="3 4">
    <name type="scientific">Pseudohalocynthiibacter aestuariivivens</name>
    <dbReference type="NCBI Taxonomy" id="1591409"/>
    <lineage>
        <taxon>Bacteria</taxon>
        <taxon>Pseudomonadati</taxon>
        <taxon>Pseudomonadota</taxon>
        <taxon>Alphaproteobacteria</taxon>
        <taxon>Rhodobacterales</taxon>
        <taxon>Paracoccaceae</taxon>
        <taxon>Pseudohalocynthiibacter</taxon>
    </lineage>
</organism>
<feature type="domain" description="FAD dependent oxidoreductase" evidence="2">
    <location>
        <begin position="6"/>
        <end position="99"/>
    </location>
</feature>
<dbReference type="Pfam" id="PF01266">
    <property type="entry name" value="DAO"/>
    <property type="match status" value="1"/>
</dbReference>
<dbReference type="InterPro" id="IPR006076">
    <property type="entry name" value="FAD-dep_OxRdtase"/>
</dbReference>
<protein>
    <submittedName>
        <fullName evidence="3">FAD-dependent oxidoreductase</fullName>
    </submittedName>
</protein>
<keyword evidence="4" id="KW-1185">Reference proteome</keyword>
<keyword evidence="1" id="KW-0560">Oxidoreductase</keyword>
<comment type="caution">
    <text evidence="3">The sequence shown here is derived from an EMBL/GenBank/DDBJ whole genome shotgun (WGS) entry which is preliminary data.</text>
</comment>
<name>A0ABV5JDK9_9RHOB</name>
<gene>
    <name evidence="3" type="ORF">ACFFUT_05375</name>
</gene>
<dbReference type="RefSeq" id="WP_246531688.1">
    <property type="nucleotide sequence ID" value="NZ_JAGFNU010000005.1"/>
</dbReference>
<dbReference type="Gene3D" id="3.50.50.60">
    <property type="entry name" value="FAD/NAD(P)-binding domain"/>
    <property type="match status" value="1"/>
</dbReference>
<accession>A0ABV5JDK9</accession>
<dbReference type="Proteomes" id="UP001589683">
    <property type="component" value="Unassembled WGS sequence"/>
</dbReference>